<dbReference type="PANTHER" id="PTHR13351">
    <property type="entry name" value="RENIN RECEPTOR"/>
    <property type="match status" value="1"/>
</dbReference>
<name>A0A0B1RRH3_OESDE</name>
<gene>
    <name evidence="1" type="ORF">OESDEN_24756</name>
</gene>
<proteinExistence type="predicted"/>
<feature type="non-terminal residue" evidence="1">
    <location>
        <position position="1"/>
    </location>
</feature>
<evidence type="ECO:0000313" key="2">
    <source>
        <dbReference type="Proteomes" id="UP000053660"/>
    </source>
</evidence>
<dbReference type="AlphaFoldDB" id="A0A0B1RRH3"/>
<reference evidence="1 2" key="1">
    <citation type="submission" date="2014-03" db="EMBL/GenBank/DDBJ databases">
        <title>Draft genome of the hookworm Oesophagostomum dentatum.</title>
        <authorList>
            <person name="Mitreva M."/>
        </authorList>
    </citation>
    <scope>NUCLEOTIDE SEQUENCE [LARGE SCALE GENOMIC DNA]</scope>
    <source>
        <strain evidence="1 2">OD-Hann</strain>
    </source>
</reference>
<dbReference type="GO" id="GO:0030177">
    <property type="term" value="P:positive regulation of Wnt signaling pathway"/>
    <property type="evidence" value="ECO:0007669"/>
    <property type="project" value="TreeGrafter"/>
</dbReference>
<evidence type="ECO:0000313" key="1">
    <source>
        <dbReference type="EMBL" id="KHJ75628.1"/>
    </source>
</evidence>
<dbReference type="GO" id="GO:0009897">
    <property type="term" value="C:external side of plasma membrane"/>
    <property type="evidence" value="ECO:0007669"/>
    <property type="project" value="TreeGrafter"/>
</dbReference>
<organism evidence="1 2">
    <name type="scientific">Oesophagostomum dentatum</name>
    <name type="common">Nodular worm</name>
    <dbReference type="NCBI Taxonomy" id="61180"/>
    <lineage>
        <taxon>Eukaryota</taxon>
        <taxon>Metazoa</taxon>
        <taxon>Ecdysozoa</taxon>
        <taxon>Nematoda</taxon>
        <taxon>Chromadorea</taxon>
        <taxon>Rhabditida</taxon>
        <taxon>Rhabditina</taxon>
        <taxon>Rhabditomorpha</taxon>
        <taxon>Strongyloidea</taxon>
        <taxon>Strongylidae</taxon>
        <taxon>Oesophagostomum</taxon>
    </lineage>
</organism>
<dbReference type="GO" id="GO:0038023">
    <property type="term" value="F:signaling receptor activity"/>
    <property type="evidence" value="ECO:0007669"/>
    <property type="project" value="InterPro"/>
</dbReference>
<sequence length="151" mass="16563">LRLGCSASVIEFVSLPNSLRLPSSTAELRTSQLADLNANILGLTAKQVSGFEVKSDLFSRPRAIAILRIDGLDSLKESHANTYKLDYDRIDVRTLDEELASLFGADRETVTINSKGASGSAIAQLVEEQQVQLASFHFLVWLKSSITLHFL</sequence>
<protein>
    <submittedName>
        <fullName evidence="1">Uncharacterized protein</fullName>
    </submittedName>
</protein>
<accession>A0A0B1RRH3</accession>
<dbReference type="EMBL" id="KN612558">
    <property type="protein sequence ID" value="KHJ75628.1"/>
    <property type="molecule type" value="Genomic_DNA"/>
</dbReference>
<dbReference type="Proteomes" id="UP000053660">
    <property type="component" value="Unassembled WGS sequence"/>
</dbReference>
<dbReference type="PANTHER" id="PTHR13351:SF1">
    <property type="entry name" value="RENIN RECEPTOR"/>
    <property type="match status" value="1"/>
</dbReference>
<dbReference type="OrthoDB" id="7866065at2759"/>
<keyword evidence="2" id="KW-1185">Reference proteome</keyword>
<dbReference type="InterPro" id="IPR012493">
    <property type="entry name" value="Renin_rcpt"/>
</dbReference>